<dbReference type="GO" id="GO:0008270">
    <property type="term" value="F:zinc ion binding"/>
    <property type="evidence" value="ECO:0007669"/>
    <property type="project" value="UniProtKB-KW"/>
</dbReference>
<feature type="domain" description="CCHC-type" evidence="3">
    <location>
        <begin position="600"/>
        <end position="614"/>
    </location>
</feature>
<dbReference type="AlphaFoldDB" id="A0A8H5M6Z8"/>
<proteinExistence type="predicted"/>
<evidence type="ECO:0000313" key="4">
    <source>
        <dbReference type="EMBL" id="KAF5383168.1"/>
    </source>
</evidence>
<dbReference type="InterPro" id="IPR054722">
    <property type="entry name" value="PolX-like_BBD"/>
</dbReference>
<organism evidence="4 5">
    <name type="scientific">Tricholomella constricta</name>
    <dbReference type="NCBI Taxonomy" id="117010"/>
    <lineage>
        <taxon>Eukaryota</taxon>
        <taxon>Fungi</taxon>
        <taxon>Dikarya</taxon>
        <taxon>Basidiomycota</taxon>
        <taxon>Agaricomycotina</taxon>
        <taxon>Agaricomycetes</taxon>
        <taxon>Agaricomycetidae</taxon>
        <taxon>Agaricales</taxon>
        <taxon>Tricholomatineae</taxon>
        <taxon>Lyophyllaceae</taxon>
        <taxon>Tricholomella</taxon>
    </lineage>
</organism>
<gene>
    <name evidence="4" type="ORF">D9615_004993</name>
</gene>
<feature type="compositionally biased region" description="Low complexity" evidence="2">
    <location>
        <begin position="571"/>
        <end position="599"/>
    </location>
</feature>
<keyword evidence="5" id="KW-1185">Reference proteome</keyword>
<feature type="region of interest" description="Disordered" evidence="2">
    <location>
        <begin position="626"/>
        <end position="677"/>
    </location>
</feature>
<dbReference type="Proteomes" id="UP000565441">
    <property type="component" value="Unassembled WGS sequence"/>
</dbReference>
<accession>A0A8H5M6Z8</accession>
<dbReference type="Pfam" id="PF22936">
    <property type="entry name" value="Pol_BBD"/>
    <property type="match status" value="1"/>
</dbReference>
<evidence type="ECO:0000259" key="3">
    <source>
        <dbReference type="PROSITE" id="PS50158"/>
    </source>
</evidence>
<keyword evidence="1" id="KW-0479">Metal-binding</keyword>
<evidence type="ECO:0000313" key="5">
    <source>
        <dbReference type="Proteomes" id="UP000565441"/>
    </source>
</evidence>
<feature type="compositionally biased region" description="Low complexity" evidence="2">
    <location>
        <begin position="652"/>
        <end position="669"/>
    </location>
</feature>
<feature type="region of interest" description="Disordered" evidence="2">
    <location>
        <begin position="558"/>
        <end position="599"/>
    </location>
</feature>
<feature type="compositionally biased region" description="Low complexity" evidence="2">
    <location>
        <begin position="20"/>
        <end position="36"/>
    </location>
</feature>
<evidence type="ECO:0000256" key="2">
    <source>
        <dbReference type="SAM" id="MobiDB-lite"/>
    </source>
</evidence>
<dbReference type="PROSITE" id="PS50158">
    <property type="entry name" value="ZF_CCHC"/>
    <property type="match status" value="1"/>
</dbReference>
<sequence length="930" mass="100980">MATSPHSGQDPVQPDNSTVLSPPSSSLHGHSTTGTTIVPFPQGGLSFHQSFDLPSASVSSRYNVPNSWSQTQFLASSSSHFDMNTAQTQMPSLPVPHALSSVSTPTPYLKPTSFPTGYFRPDQSHPFSALSAPASSGGLSYASSTHYPLVHHPSTFSAQAAPVPSPSVPSIHPSLHPTSPPIIMSRPPSHSISPHAPVPLHPIPFDNLNRIISPVIRHTPTPEPPAPPYFQHNLSPRPLSARSLPSPVLTFYCPPQPPPFYPPSRPASLPPTPAHTPLHPFLHVRQLSSLPNTPPSRPRSLHSPIVLPPPHLPPVDPPPVRQPALSTYSKPDFPSLSSIPLLSSANDWSKWYSSVMQVIEATGLFDHIVDVLPTNYLLDPTAYPSFPPTIDIANYSQADLDRYKTWWAQDDIVSFILVGKLGPIPASLIPSKRDAWGNPQRIARDVLRILRTKYGVYDATSAAAVRDSVLSKKVVGGDVTSYVDMWRKAVLQVEGSHWDFSSYEKVQRFADGLPRTYEYEPLRVQIREGFNTHPPHGIISFYDASQAALNIELASRRLSNSHPATSRRSHPSPSTSSTTAPVPPASSDSTPSSTTATRPRCSNCGALGHVAGNCWEPGGGDVGGRDRYLAANPTRPRAHVATVPESSPLDPIIETSESSEIESASVPSSAYLDSEASDPPPLDTAFYLDFANAADPHVLASLADQYNVILDSGCTVHIIRDRKFFWTYDTSLAIPVGTANCGVLKTLARGETRFRVEIDGIYQIFCLKDCLHAPDVPINLLSVGSMTERDMCLVFEKDVTSIHFPDSLPHLSDHTINATVVRRLSFLHLDFVLPPGASSVPPPESLISFPAVELQESDLLFLRVDPSPSLWHRRFGHLGIDATRAVLTKSYATGVKVPTTLPLSRTEMTAFIVFVPLGLHALIPPILNSL</sequence>
<dbReference type="InterPro" id="IPR001878">
    <property type="entry name" value="Znf_CCHC"/>
</dbReference>
<dbReference type="EMBL" id="JAACJP010000007">
    <property type="protein sequence ID" value="KAF5383168.1"/>
    <property type="molecule type" value="Genomic_DNA"/>
</dbReference>
<dbReference type="GO" id="GO:0003676">
    <property type="term" value="F:nucleic acid binding"/>
    <property type="evidence" value="ECO:0007669"/>
    <property type="project" value="InterPro"/>
</dbReference>
<comment type="caution">
    <text evidence="4">The sequence shown here is derived from an EMBL/GenBank/DDBJ whole genome shotgun (WGS) entry which is preliminary data.</text>
</comment>
<feature type="region of interest" description="Disordered" evidence="2">
    <location>
        <begin position="1"/>
        <end position="38"/>
    </location>
</feature>
<protein>
    <recommendedName>
        <fullName evidence="3">CCHC-type domain-containing protein</fullName>
    </recommendedName>
</protein>
<evidence type="ECO:0000256" key="1">
    <source>
        <dbReference type="PROSITE-ProRule" id="PRU00047"/>
    </source>
</evidence>
<keyword evidence="1" id="KW-0862">Zinc</keyword>
<reference evidence="4 5" key="1">
    <citation type="journal article" date="2020" name="ISME J.">
        <title>Uncovering the hidden diversity of litter-decomposition mechanisms in mushroom-forming fungi.</title>
        <authorList>
            <person name="Floudas D."/>
            <person name="Bentzer J."/>
            <person name="Ahren D."/>
            <person name="Johansson T."/>
            <person name="Persson P."/>
            <person name="Tunlid A."/>
        </authorList>
    </citation>
    <scope>NUCLEOTIDE SEQUENCE [LARGE SCALE GENOMIC DNA]</scope>
    <source>
        <strain evidence="4 5">CBS 661.87</strain>
    </source>
</reference>
<dbReference type="OrthoDB" id="3025757at2759"/>
<name>A0A8H5M6Z8_9AGAR</name>
<keyword evidence="1" id="KW-0863">Zinc-finger</keyword>